<proteinExistence type="evidence at transcript level"/>
<accession>A0A1C9ZW24</accession>
<organism evidence="1">
    <name type="scientific">Ulva partita</name>
    <dbReference type="NCBI Taxonomy" id="1605170"/>
    <lineage>
        <taxon>Eukaryota</taxon>
        <taxon>Viridiplantae</taxon>
        <taxon>Chlorophyta</taxon>
        <taxon>core chlorophytes</taxon>
        <taxon>Ulvophyceae</taxon>
        <taxon>OUU clade</taxon>
        <taxon>Ulvales</taxon>
        <taxon>Ulvaceae</taxon>
        <taxon>Ulva</taxon>
    </lineage>
</organism>
<reference evidence="1" key="1">
    <citation type="submission" date="2015-10" db="EMBL/GenBank/DDBJ databases">
        <title>Evolution of the mating-type locus in an isomorphic haploid-diploid life cycle and isogamy.</title>
        <authorList>
            <person name="Yamazaki T."/>
            <person name="Suzuki R."/>
            <person name="Ichihara K."/>
            <person name="Toyoda A."/>
            <person name="Kuwano K."/>
            <person name="Kawano S."/>
        </authorList>
    </citation>
    <scope>NUCLEOTIDE SEQUENCE</scope>
    <source>
        <strain evidence="1">MGEC-2</strain>
    </source>
</reference>
<dbReference type="EMBL" id="LC088507">
    <property type="protein sequence ID" value="BAV58195.1"/>
    <property type="molecule type" value="mRNA"/>
</dbReference>
<dbReference type="AlphaFoldDB" id="A0A1C9ZW24"/>
<name>A0A1C9ZW24_9CHLO</name>
<sequence>MAIHIQHKMNITIHTPPRPKISYLCQTTPGDLRHAATRYPCMRWRFGNHVHWL</sequence>
<evidence type="ECO:0000313" key="1">
    <source>
        <dbReference type="EMBL" id="BAV58195.1"/>
    </source>
</evidence>
<gene>
    <name evidence="1" type="primary">7489m</name>
</gene>
<protein>
    <submittedName>
        <fullName evidence="1">Uncharacterized protein</fullName>
    </submittedName>
</protein>